<protein>
    <submittedName>
        <fullName evidence="1">Uncharacterized protein</fullName>
    </submittedName>
</protein>
<keyword evidence="2" id="KW-1185">Reference proteome</keyword>
<sequence length="200" mass="21965">MASAAGFLGPVDEIEMLKPPYNVNTLDLAEQQLLLLQPNHAENPREFRTKGGGEDCNRTPILDGGECTNSEFLSLKTVLPLYKPPPQQQGSSKRVWESGIQHSIEIFPAQVPIPADLVNLQTDTTHESLHTLLPPHHDTKNAAQLFADAYTCVHVLYLSPDNRLQVYDGHPAANLSPLVPATADASSLWWSLTAGEHARF</sequence>
<dbReference type="Proteomes" id="UP000324748">
    <property type="component" value="Unassembled WGS sequence"/>
</dbReference>
<reference evidence="1 2" key="1">
    <citation type="submission" date="2019-05" db="EMBL/GenBank/DDBJ databases">
        <title>Emergence of the Ug99 lineage of the wheat stem rust pathogen through somatic hybridization.</title>
        <authorList>
            <person name="Li F."/>
            <person name="Upadhyaya N.M."/>
            <person name="Sperschneider J."/>
            <person name="Matny O."/>
            <person name="Nguyen-Phuc H."/>
            <person name="Mago R."/>
            <person name="Raley C."/>
            <person name="Miller M.E."/>
            <person name="Silverstein K.A.T."/>
            <person name="Henningsen E."/>
            <person name="Hirsch C.D."/>
            <person name="Visser B."/>
            <person name="Pretorius Z.A."/>
            <person name="Steffenson B.J."/>
            <person name="Schwessinger B."/>
            <person name="Dodds P.N."/>
            <person name="Figueroa M."/>
        </authorList>
    </citation>
    <scope>NUCLEOTIDE SEQUENCE [LARGE SCALE GENOMIC DNA]</scope>
    <source>
        <strain evidence="1">21-0</strain>
    </source>
</reference>
<dbReference type="EMBL" id="VSWC01000105">
    <property type="protein sequence ID" value="KAA1086610.1"/>
    <property type="molecule type" value="Genomic_DNA"/>
</dbReference>
<evidence type="ECO:0000313" key="2">
    <source>
        <dbReference type="Proteomes" id="UP000324748"/>
    </source>
</evidence>
<organism evidence="1 2">
    <name type="scientific">Puccinia graminis f. sp. tritici</name>
    <dbReference type="NCBI Taxonomy" id="56615"/>
    <lineage>
        <taxon>Eukaryota</taxon>
        <taxon>Fungi</taxon>
        <taxon>Dikarya</taxon>
        <taxon>Basidiomycota</taxon>
        <taxon>Pucciniomycotina</taxon>
        <taxon>Pucciniomycetes</taxon>
        <taxon>Pucciniales</taxon>
        <taxon>Pucciniaceae</taxon>
        <taxon>Puccinia</taxon>
    </lineage>
</organism>
<gene>
    <name evidence="1" type="ORF">PGT21_005473</name>
</gene>
<accession>A0A5B0NEY3</accession>
<evidence type="ECO:0000313" key="1">
    <source>
        <dbReference type="EMBL" id="KAA1086610.1"/>
    </source>
</evidence>
<proteinExistence type="predicted"/>
<dbReference type="AlphaFoldDB" id="A0A5B0NEY3"/>
<comment type="caution">
    <text evidence="1">The sequence shown here is derived from an EMBL/GenBank/DDBJ whole genome shotgun (WGS) entry which is preliminary data.</text>
</comment>
<name>A0A5B0NEY3_PUCGR</name>